<protein>
    <submittedName>
        <fullName evidence="1">Uncharacterized protein</fullName>
    </submittedName>
</protein>
<reference evidence="1 2" key="1">
    <citation type="journal article" date="2022" name="bioRxiv">
        <title>The genome of the oomycete Peronosclerospora sorghi, a cosmopolitan pathogen of maize and sorghum, is inflated with dispersed pseudogenes.</title>
        <authorList>
            <person name="Fletcher K."/>
            <person name="Martin F."/>
            <person name="Isakeit T."/>
            <person name="Cavanaugh K."/>
            <person name="Magill C."/>
            <person name="Michelmore R."/>
        </authorList>
    </citation>
    <scope>NUCLEOTIDE SEQUENCE [LARGE SCALE GENOMIC DNA]</scope>
    <source>
        <strain evidence="1">P6</strain>
    </source>
</reference>
<comment type="caution">
    <text evidence="1">The sequence shown here is derived from an EMBL/GenBank/DDBJ whole genome shotgun (WGS) entry which is preliminary data.</text>
</comment>
<accession>A0ACC0VNV3</accession>
<organism evidence="1 2">
    <name type="scientific">Peronosclerospora sorghi</name>
    <dbReference type="NCBI Taxonomy" id="230839"/>
    <lineage>
        <taxon>Eukaryota</taxon>
        <taxon>Sar</taxon>
        <taxon>Stramenopiles</taxon>
        <taxon>Oomycota</taxon>
        <taxon>Peronosporomycetes</taxon>
        <taxon>Peronosporales</taxon>
        <taxon>Peronosporaceae</taxon>
        <taxon>Peronosclerospora</taxon>
    </lineage>
</organism>
<evidence type="ECO:0000313" key="1">
    <source>
        <dbReference type="EMBL" id="KAI9907766.1"/>
    </source>
</evidence>
<dbReference type="EMBL" id="CM047587">
    <property type="protein sequence ID" value="KAI9907766.1"/>
    <property type="molecule type" value="Genomic_DNA"/>
</dbReference>
<evidence type="ECO:0000313" key="2">
    <source>
        <dbReference type="Proteomes" id="UP001163321"/>
    </source>
</evidence>
<name>A0ACC0VNV3_9STRA</name>
<sequence>MKDMLQDVVSGQNHMIFIGNKGVGKNKLADRLLQLIHQEREYIQLHRDGNGKLLIDPNKVTMEEWHYNNDVIQLHPNFRMWVLANRSGFPFLGNNFFREIGDIFASHAIENPDEYSELSLLTAYAPNVPLYKLRCLCRAFEELRGLVENGTITYPYSTREAVAVAKHLQEFPTDDVGVVPTWNPTFQFWSAMAAQERYYLTSSVLPLPFESAWAHLDRHGTDSHFIHMMGIYPGPSSYYWRRSCLTTKSAAARVARDDQRDLTVIARRWRSPLSSTRATATPSTCARPLAACPRRSCACFAVLRRHSRSPSRPLRTPRSAGPQRGSNCAGRRGSPSASRLYSGSSASSTAKTSSLRSRAAPTRNGWLHSVLVTGTIAFGGDGCIIWMKHNCPGSWNDGDTSREFREKLLDPTATLQHLGVLADAAFPVTGCMLGRIVTPLKNGDLLRAVAQGANEAEVERVNSALISIRQTAEWGMSALDRVFRRLLGLLPFDPVVRRRRLANIHHLYNLRVRTTSISQIRTVF</sequence>
<dbReference type="Proteomes" id="UP001163321">
    <property type="component" value="Chromosome 8"/>
</dbReference>
<gene>
    <name evidence="1" type="ORF">PsorP6_004735</name>
</gene>
<keyword evidence="2" id="KW-1185">Reference proteome</keyword>
<proteinExistence type="predicted"/>